<dbReference type="EMBL" id="JACVVK020000378">
    <property type="protein sequence ID" value="KAK7476339.1"/>
    <property type="molecule type" value="Genomic_DNA"/>
</dbReference>
<dbReference type="Gene3D" id="2.60.40.10">
    <property type="entry name" value="Immunoglobulins"/>
    <property type="match status" value="1"/>
</dbReference>
<evidence type="ECO:0000313" key="2">
    <source>
        <dbReference type="EMBL" id="KAK7476339.1"/>
    </source>
</evidence>
<evidence type="ECO:0000259" key="1">
    <source>
        <dbReference type="PROSITE" id="PS50835"/>
    </source>
</evidence>
<comment type="caution">
    <text evidence="2">The sequence shown here is derived from an EMBL/GenBank/DDBJ whole genome shotgun (WGS) entry which is preliminary data.</text>
</comment>
<gene>
    <name evidence="2" type="ORF">BaRGS_00032398</name>
</gene>
<dbReference type="InterPro" id="IPR007110">
    <property type="entry name" value="Ig-like_dom"/>
</dbReference>
<dbReference type="InterPro" id="IPR013783">
    <property type="entry name" value="Ig-like_fold"/>
</dbReference>
<dbReference type="AlphaFoldDB" id="A0ABD0JNC5"/>
<accession>A0ABD0JNC5</accession>
<dbReference type="InterPro" id="IPR036179">
    <property type="entry name" value="Ig-like_dom_sf"/>
</dbReference>
<name>A0ABD0JNC5_9CAEN</name>
<sequence length="252" mass="28366">MSAFAGDTVTRCETSDITFPWRVTNTDWDDNGTFRWTRKLLGGGEEELLAEGNVISPNIVDNDSTVVFTHDKRFVFGPAYALTMANISLNDTGNYTLTVDLVKREERAPTRDSNTVSLTVYALPKEITDGPFQIILQHWALRLNPDGAQQWTVQLSCGRLTGVAYPDFTILWTTPSGRTLNSTSHENGTFHLTVPLPLEYGHYSCRLHENKLGRARCGDTHASIVLTQQQARTIITRSFLHYFDTLNTYMND</sequence>
<proteinExistence type="predicted"/>
<organism evidence="2 3">
    <name type="scientific">Batillaria attramentaria</name>
    <dbReference type="NCBI Taxonomy" id="370345"/>
    <lineage>
        <taxon>Eukaryota</taxon>
        <taxon>Metazoa</taxon>
        <taxon>Spiralia</taxon>
        <taxon>Lophotrochozoa</taxon>
        <taxon>Mollusca</taxon>
        <taxon>Gastropoda</taxon>
        <taxon>Caenogastropoda</taxon>
        <taxon>Sorbeoconcha</taxon>
        <taxon>Cerithioidea</taxon>
        <taxon>Batillariidae</taxon>
        <taxon>Batillaria</taxon>
    </lineage>
</organism>
<evidence type="ECO:0000313" key="3">
    <source>
        <dbReference type="Proteomes" id="UP001519460"/>
    </source>
</evidence>
<reference evidence="2 3" key="1">
    <citation type="journal article" date="2023" name="Sci. Data">
        <title>Genome assembly of the Korean intertidal mud-creeper Batillaria attramentaria.</title>
        <authorList>
            <person name="Patra A.K."/>
            <person name="Ho P.T."/>
            <person name="Jun S."/>
            <person name="Lee S.J."/>
            <person name="Kim Y."/>
            <person name="Won Y.J."/>
        </authorList>
    </citation>
    <scope>NUCLEOTIDE SEQUENCE [LARGE SCALE GENOMIC DNA]</scope>
    <source>
        <strain evidence="2">Wonlab-2016</strain>
    </source>
</reference>
<dbReference type="SUPFAM" id="SSF48726">
    <property type="entry name" value="Immunoglobulin"/>
    <property type="match status" value="1"/>
</dbReference>
<protein>
    <recommendedName>
        <fullName evidence="1">Ig-like domain-containing protein</fullName>
    </recommendedName>
</protein>
<dbReference type="Proteomes" id="UP001519460">
    <property type="component" value="Unassembled WGS sequence"/>
</dbReference>
<keyword evidence="3" id="KW-1185">Reference proteome</keyword>
<dbReference type="PROSITE" id="PS50835">
    <property type="entry name" value="IG_LIKE"/>
    <property type="match status" value="1"/>
</dbReference>
<feature type="domain" description="Ig-like" evidence="1">
    <location>
        <begin position="131"/>
        <end position="207"/>
    </location>
</feature>